<evidence type="ECO:0000313" key="8">
    <source>
        <dbReference type="Proteomes" id="UP000244928"/>
    </source>
</evidence>
<dbReference type="GO" id="GO:0004497">
    <property type="term" value="F:monooxygenase activity"/>
    <property type="evidence" value="ECO:0007669"/>
    <property type="project" value="UniProtKB-KW"/>
</dbReference>
<dbReference type="EMBL" id="CP015450">
    <property type="protein sequence ID" value="AWH94092.1"/>
    <property type="molecule type" value="Genomic_DNA"/>
</dbReference>
<dbReference type="SUPFAM" id="SSF48264">
    <property type="entry name" value="Cytochrome P450"/>
    <property type="match status" value="1"/>
</dbReference>
<accession>A0A2S1RCV3</accession>
<evidence type="ECO:0000256" key="1">
    <source>
        <dbReference type="ARBA" id="ARBA00010617"/>
    </source>
</evidence>
<geneLocation type="plasmid" evidence="7 8">
    <name>unnamed1</name>
</geneLocation>
<keyword evidence="8" id="KW-1185">Reference proteome</keyword>
<evidence type="ECO:0000256" key="3">
    <source>
        <dbReference type="ARBA" id="ARBA00022723"/>
    </source>
</evidence>
<dbReference type="GO" id="GO:0005506">
    <property type="term" value="F:iron ion binding"/>
    <property type="evidence" value="ECO:0007669"/>
    <property type="project" value="InterPro"/>
</dbReference>
<evidence type="ECO:0000313" key="7">
    <source>
        <dbReference type="EMBL" id="AWH94092.1"/>
    </source>
</evidence>
<comment type="similarity">
    <text evidence="1">Belongs to the cytochrome P450 family.</text>
</comment>
<reference evidence="7 8" key="1">
    <citation type="submission" date="2016-04" db="EMBL/GenBank/DDBJ databases">
        <title>Complete genome sequence of Dietzia lutea YIM 80766T, a strain isolated from desert soil in Egypt.</title>
        <authorList>
            <person name="Zhao J."/>
            <person name="Hu B."/>
            <person name="Geng S."/>
            <person name="Nie Y."/>
            <person name="Tang Y."/>
        </authorList>
    </citation>
    <scope>NUCLEOTIDE SEQUENCE [LARGE SCALE GENOMIC DNA]</scope>
    <source>
        <strain evidence="7 8">YIM 80766</strain>
        <plasmid evidence="7 8">unnamed1</plasmid>
    </source>
</reference>
<dbReference type="PRINTS" id="PR00359">
    <property type="entry name" value="BP450"/>
</dbReference>
<evidence type="ECO:0000256" key="5">
    <source>
        <dbReference type="ARBA" id="ARBA00023004"/>
    </source>
</evidence>
<keyword evidence="7" id="KW-0614">Plasmid</keyword>
<sequence>MKVMDRYRDVASKVFQERLLVVADGSTIDYADDFVKPAINEFMRRITGLGHDEFDPIAKSGFGFAYYSSPLDPSIDQVREASLSVDDYLERFGSALNRQIERGEPELARELGADFNKMSEHDKPVSAGEAFADSLLDAFHTMVGLVSAVNMELTKHPDVWAQVSADPGLISAAYLEASRLHPGAIVHERDAVVDTVLDGVAIPAETSVLLLLTFANLDPEVFPDPAAFKLERANRNKQVTFGGGRYTCTGRHLARMISEEAIRVMTRPNVEIALEGEVTWEPAYTLHVPSSMPVSIKLH</sequence>
<organism evidence="7 8">
    <name type="scientific">Dietzia lutea</name>
    <dbReference type="NCBI Taxonomy" id="546160"/>
    <lineage>
        <taxon>Bacteria</taxon>
        <taxon>Bacillati</taxon>
        <taxon>Actinomycetota</taxon>
        <taxon>Actinomycetes</taxon>
        <taxon>Mycobacteriales</taxon>
        <taxon>Dietziaceae</taxon>
        <taxon>Dietzia</taxon>
    </lineage>
</organism>
<keyword evidence="5" id="KW-0408">Iron</keyword>
<dbReference type="GO" id="GO:0020037">
    <property type="term" value="F:heme binding"/>
    <property type="evidence" value="ECO:0007669"/>
    <property type="project" value="InterPro"/>
</dbReference>
<keyword evidence="3" id="KW-0479">Metal-binding</keyword>
<evidence type="ECO:0008006" key="9">
    <source>
        <dbReference type="Google" id="ProtNLM"/>
    </source>
</evidence>
<dbReference type="InterPro" id="IPR001128">
    <property type="entry name" value="Cyt_P450"/>
</dbReference>
<gene>
    <name evidence="7" type="ORF">A6035_17180</name>
</gene>
<dbReference type="Gene3D" id="1.10.630.10">
    <property type="entry name" value="Cytochrome P450"/>
    <property type="match status" value="1"/>
</dbReference>
<dbReference type="AlphaFoldDB" id="A0A2S1RCV3"/>
<keyword evidence="2" id="KW-0349">Heme</keyword>
<dbReference type="GO" id="GO:0016705">
    <property type="term" value="F:oxidoreductase activity, acting on paired donors, with incorporation or reduction of molecular oxygen"/>
    <property type="evidence" value="ECO:0007669"/>
    <property type="project" value="InterPro"/>
</dbReference>
<proteinExistence type="inferred from homology"/>
<name>A0A2S1RCV3_9ACTN</name>
<protein>
    <recommendedName>
        <fullName evidence="9">Cytochrome</fullName>
    </recommendedName>
</protein>
<dbReference type="InterPro" id="IPR002397">
    <property type="entry name" value="Cyt_P450_B"/>
</dbReference>
<evidence type="ECO:0000256" key="4">
    <source>
        <dbReference type="ARBA" id="ARBA00023002"/>
    </source>
</evidence>
<dbReference type="PANTHER" id="PTHR46696">
    <property type="entry name" value="P450, PUTATIVE (EUROFUNG)-RELATED"/>
    <property type="match status" value="1"/>
</dbReference>
<evidence type="ECO:0000256" key="2">
    <source>
        <dbReference type="ARBA" id="ARBA00022617"/>
    </source>
</evidence>
<dbReference type="KEGG" id="dlu:A6035_17180"/>
<keyword evidence="4" id="KW-0560">Oxidoreductase</keyword>
<evidence type="ECO:0000256" key="6">
    <source>
        <dbReference type="ARBA" id="ARBA00023033"/>
    </source>
</evidence>
<dbReference type="Proteomes" id="UP000244928">
    <property type="component" value="Plasmid unnamed1"/>
</dbReference>
<dbReference type="PANTHER" id="PTHR46696:SF1">
    <property type="entry name" value="CYTOCHROME P450 YJIB-RELATED"/>
    <property type="match status" value="1"/>
</dbReference>
<keyword evidence="6" id="KW-0503">Monooxygenase</keyword>
<dbReference type="Pfam" id="PF00067">
    <property type="entry name" value="p450"/>
    <property type="match status" value="1"/>
</dbReference>
<dbReference type="InterPro" id="IPR036396">
    <property type="entry name" value="Cyt_P450_sf"/>
</dbReference>